<evidence type="ECO:0000313" key="1">
    <source>
        <dbReference type="EMBL" id="KIK21219.1"/>
    </source>
</evidence>
<keyword evidence="2" id="KW-1185">Reference proteome</keyword>
<dbReference type="HOGENOM" id="CLU_1835934_0_0_1"/>
<name>A0A0C9Z4V5_9AGAM</name>
<dbReference type="Proteomes" id="UP000054018">
    <property type="component" value="Unassembled WGS sequence"/>
</dbReference>
<reference evidence="1 2" key="1">
    <citation type="submission" date="2014-04" db="EMBL/GenBank/DDBJ databases">
        <authorList>
            <consortium name="DOE Joint Genome Institute"/>
            <person name="Kuo A."/>
            <person name="Kohler A."/>
            <person name="Costa M.D."/>
            <person name="Nagy L.G."/>
            <person name="Floudas D."/>
            <person name="Copeland A."/>
            <person name="Barry K.W."/>
            <person name="Cichocki N."/>
            <person name="Veneault-Fourrey C."/>
            <person name="LaButti K."/>
            <person name="Lindquist E.A."/>
            <person name="Lipzen A."/>
            <person name="Lundell T."/>
            <person name="Morin E."/>
            <person name="Murat C."/>
            <person name="Sun H."/>
            <person name="Tunlid A."/>
            <person name="Henrissat B."/>
            <person name="Grigoriev I.V."/>
            <person name="Hibbett D.S."/>
            <person name="Martin F."/>
            <person name="Nordberg H.P."/>
            <person name="Cantor M.N."/>
            <person name="Hua S.X."/>
        </authorList>
    </citation>
    <scope>NUCLEOTIDE SEQUENCE [LARGE SCALE GENOMIC DNA]</scope>
    <source>
        <strain evidence="1 2">441</strain>
    </source>
</reference>
<gene>
    <name evidence="1" type="ORF">PISMIDRAFT_563322</name>
</gene>
<sequence length="140" mass="15642">MHLPIVGVHQAQTALALTFILARHRRTVDVLICTAFCWNSDYSYQRSLCKTSRSPRSLSAGRTTLPISLYTSASSFSLTALIDWDLVLRVLALTYSSTAEAPSTCEMETESECAYMLNPESLNSQDLFRGTRDEGEFLLH</sequence>
<dbReference type="OrthoDB" id="10271097at2759"/>
<dbReference type="EMBL" id="KN833754">
    <property type="protein sequence ID" value="KIK21219.1"/>
    <property type="molecule type" value="Genomic_DNA"/>
</dbReference>
<dbReference type="AlphaFoldDB" id="A0A0C9Z4V5"/>
<reference evidence="2" key="2">
    <citation type="submission" date="2015-01" db="EMBL/GenBank/DDBJ databases">
        <title>Evolutionary Origins and Diversification of the Mycorrhizal Mutualists.</title>
        <authorList>
            <consortium name="DOE Joint Genome Institute"/>
            <consortium name="Mycorrhizal Genomics Consortium"/>
            <person name="Kohler A."/>
            <person name="Kuo A."/>
            <person name="Nagy L.G."/>
            <person name="Floudas D."/>
            <person name="Copeland A."/>
            <person name="Barry K.W."/>
            <person name="Cichocki N."/>
            <person name="Veneault-Fourrey C."/>
            <person name="LaButti K."/>
            <person name="Lindquist E.A."/>
            <person name="Lipzen A."/>
            <person name="Lundell T."/>
            <person name="Morin E."/>
            <person name="Murat C."/>
            <person name="Riley R."/>
            <person name="Ohm R."/>
            <person name="Sun H."/>
            <person name="Tunlid A."/>
            <person name="Henrissat B."/>
            <person name="Grigoriev I.V."/>
            <person name="Hibbett D.S."/>
            <person name="Martin F."/>
        </authorList>
    </citation>
    <scope>NUCLEOTIDE SEQUENCE [LARGE SCALE GENOMIC DNA]</scope>
    <source>
        <strain evidence="2">441</strain>
    </source>
</reference>
<evidence type="ECO:0000313" key="2">
    <source>
        <dbReference type="Proteomes" id="UP000054018"/>
    </source>
</evidence>
<organism evidence="1 2">
    <name type="scientific">Pisolithus microcarpus 441</name>
    <dbReference type="NCBI Taxonomy" id="765257"/>
    <lineage>
        <taxon>Eukaryota</taxon>
        <taxon>Fungi</taxon>
        <taxon>Dikarya</taxon>
        <taxon>Basidiomycota</taxon>
        <taxon>Agaricomycotina</taxon>
        <taxon>Agaricomycetes</taxon>
        <taxon>Agaricomycetidae</taxon>
        <taxon>Boletales</taxon>
        <taxon>Sclerodermatineae</taxon>
        <taxon>Pisolithaceae</taxon>
        <taxon>Pisolithus</taxon>
    </lineage>
</organism>
<proteinExistence type="predicted"/>
<protein>
    <submittedName>
        <fullName evidence="1">Uncharacterized protein</fullName>
    </submittedName>
</protein>
<accession>A0A0C9Z4V5</accession>